<proteinExistence type="predicted"/>
<feature type="non-terminal residue" evidence="2">
    <location>
        <position position="1"/>
    </location>
</feature>
<evidence type="ECO:0000313" key="3">
    <source>
        <dbReference type="Proteomes" id="UP001194580"/>
    </source>
</evidence>
<dbReference type="EMBL" id="JAAAIL010001287">
    <property type="protein sequence ID" value="KAG0270877.1"/>
    <property type="molecule type" value="Genomic_DNA"/>
</dbReference>
<comment type="caution">
    <text evidence="2">The sequence shown here is derived from an EMBL/GenBank/DDBJ whole genome shotgun (WGS) entry which is preliminary data.</text>
</comment>
<feature type="compositionally biased region" description="Basic and acidic residues" evidence="1">
    <location>
        <begin position="42"/>
        <end position="52"/>
    </location>
</feature>
<evidence type="ECO:0000256" key="1">
    <source>
        <dbReference type="SAM" id="MobiDB-lite"/>
    </source>
</evidence>
<name>A0AAD4H3R8_9FUNG</name>
<gene>
    <name evidence="2" type="ORF">BGZ95_001394</name>
</gene>
<dbReference type="Proteomes" id="UP001194580">
    <property type="component" value="Unassembled WGS sequence"/>
</dbReference>
<protein>
    <submittedName>
        <fullName evidence="2">Uncharacterized protein</fullName>
    </submittedName>
</protein>
<feature type="compositionally biased region" description="Polar residues" evidence="1">
    <location>
        <begin position="56"/>
        <end position="69"/>
    </location>
</feature>
<dbReference type="AlphaFoldDB" id="A0AAD4H3R8"/>
<evidence type="ECO:0000313" key="2">
    <source>
        <dbReference type="EMBL" id="KAG0270877.1"/>
    </source>
</evidence>
<sequence length="227" mass="25031">MVDAENVIKQACHVIANNVQTELGCFDTIDTPPSATGSTGKKTTESTGKKATESTAKTAQDEPSPSQDTVYDMNKVVQDLATDIDIHDRAHPFYGVFQAHNQSFVQPAEPTLHSQLQKRLFRFIVEQLPAFSNLPKLKQKDVYVAASSIAYLHMEDAAHVLGKDLPELTNRTKDSKFANPPQFLTDILVMLKEGASKENGDLDVHRLCLLVDNEIGGMAMKELYGTQ</sequence>
<keyword evidence="3" id="KW-1185">Reference proteome</keyword>
<accession>A0AAD4H3R8</accession>
<reference evidence="2" key="1">
    <citation type="journal article" date="2020" name="Fungal Divers.">
        <title>Resolving the Mortierellaceae phylogeny through synthesis of multi-gene phylogenetics and phylogenomics.</title>
        <authorList>
            <person name="Vandepol N."/>
            <person name="Liber J."/>
            <person name="Desiro A."/>
            <person name="Na H."/>
            <person name="Kennedy M."/>
            <person name="Barry K."/>
            <person name="Grigoriev I.V."/>
            <person name="Miller A.N."/>
            <person name="O'Donnell K."/>
            <person name="Stajich J.E."/>
            <person name="Bonito G."/>
        </authorList>
    </citation>
    <scope>NUCLEOTIDE SEQUENCE</scope>
    <source>
        <strain evidence="2">NRRL 28262</strain>
    </source>
</reference>
<feature type="region of interest" description="Disordered" evidence="1">
    <location>
        <begin position="27"/>
        <end position="69"/>
    </location>
</feature>
<organism evidence="2 3">
    <name type="scientific">Linnemannia exigua</name>
    <dbReference type="NCBI Taxonomy" id="604196"/>
    <lineage>
        <taxon>Eukaryota</taxon>
        <taxon>Fungi</taxon>
        <taxon>Fungi incertae sedis</taxon>
        <taxon>Mucoromycota</taxon>
        <taxon>Mortierellomycotina</taxon>
        <taxon>Mortierellomycetes</taxon>
        <taxon>Mortierellales</taxon>
        <taxon>Mortierellaceae</taxon>
        <taxon>Linnemannia</taxon>
    </lineage>
</organism>